<accession>A0A074ZLK1</accession>
<proteinExistence type="predicted"/>
<gene>
    <name evidence="1" type="ORF">T265_08070</name>
</gene>
<dbReference type="GeneID" id="20322249"/>
<dbReference type="Proteomes" id="UP000054324">
    <property type="component" value="Unassembled WGS sequence"/>
</dbReference>
<organism evidence="1 2">
    <name type="scientific">Opisthorchis viverrini</name>
    <name type="common">Southeast Asian liver fluke</name>
    <dbReference type="NCBI Taxonomy" id="6198"/>
    <lineage>
        <taxon>Eukaryota</taxon>
        <taxon>Metazoa</taxon>
        <taxon>Spiralia</taxon>
        <taxon>Lophotrochozoa</taxon>
        <taxon>Platyhelminthes</taxon>
        <taxon>Trematoda</taxon>
        <taxon>Digenea</taxon>
        <taxon>Opisthorchiida</taxon>
        <taxon>Opisthorchiata</taxon>
        <taxon>Opisthorchiidae</taxon>
        <taxon>Opisthorchis</taxon>
    </lineage>
</organism>
<evidence type="ECO:0000313" key="1">
    <source>
        <dbReference type="EMBL" id="KER24225.1"/>
    </source>
</evidence>
<evidence type="ECO:0000313" key="2">
    <source>
        <dbReference type="Proteomes" id="UP000054324"/>
    </source>
</evidence>
<keyword evidence="2" id="KW-1185">Reference proteome</keyword>
<sequence length="119" mass="13692">MKRVTALYQTQTARVSVDQGQIRQPQYATRRSQIEVYWPVMRSEVVDYVFCKWCQLMKGDTTGATHPMVPTVVSEISELWSVDIKGPFLMGISRNQYIVIMPEHLSRWTDAATVPNQGR</sequence>
<dbReference type="CTD" id="20322249"/>
<evidence type="ECO:0008006" key="3">
    <source>
        <dbReference type="Google" id="ProtNLM"/>
    </source>
</evidence>
<dbReference type="AlphaFoldDB" id="A0A074ZLK1"/>
<name>A0A074ZLK1_OPIVI</name>
<dbReference type="OrthoDB" id="425619at2759"/>
<dbReference type="KEGG" id="ovi:T265_08070"/>
<protein>
    <recommendedName>
        <fullName evidence="3">Integrase zinc-binding domain-containing protein</fullName>
    </recommendedName>
</protein>
<dbReference type="EMBL" id="KL596818">
    <property type="protein sequence ID" value="KER24225.1"/>
    <property type="molecule type" value="Genomic_DNA"/>
</dbReference>
<dbReference type="RefSeq" id="XP_009172029.1">
    <property type="nucleotide sequence ID" value="XM_009173765.1"/>
</dbReference>
<reference evidence="1 2" key="1">
    <citation type="submission" date="2013-11" db="EMBL/GenBank/DDBJ databases">
        <title>Opisthorchis viverrini - life in the bile duct.</title>
        <authorList>
            <person name="Young N.D."/>
            <person name="Nagarajan N."/>
            <person name="Lin S.J."/>
            <person name="Korhonen P.K."/>
            <person name="Jex A.R."/>
            <person name="Hall R.S."/>
            <person name="Safavi-Hemami H."/>
            <person name="Kaewkong W."/>
            <person name="Bertrand D."/>
            <person name="Gao S."/>
            <person name="Seet Q."/>
            <person name="Wongkham S."/>
            <person name="Teh B.T."/>
            <person name="Wongkham C."/>
            <person name="Intapan P.M."/>
            <person name="Maleewong W."/>
            <person name="Yang X."/>
            <person name="Hu M."/>
            <person name="Wang Z."/>
            <person name="Hofmann A."/>
            <person name="Sternberg P.W."/>
            <person name="Tan P."/>
            <person name="Wang J."/>
            <person name="Gasser R.B."/>
        </authorList>
    </citation>
    <scope>NUCLEOTIDE SEQUENCE [LARGE SCALE GENOMIC DNA]</scope>
</reference>